<protein>
    <submittedName>
        <fullName evidence="4">Protease</fullName>
    </submittedName>
</protein>
<dbReference type="CDD" id="cd21112">
    <property type="entry name" value="alphaLP-like"/>
    <property type="match status" value="1"/>
</dbReference>
<dbReference type="InterPro" id="IPR001254">
    <property type="entry name" value="Trypsin_dom"/>
</dbReference>
<dbReference type="Proteomes" id="UP000279275">
    <property type="component" value="Unassembled WGS sequence"/>
</dbReference>
<evidence type="ECO:0000259" key="3">
    <source>
        <dbReference type="Pfam" id="PF00089"/>
    </source>
</evidence>
<dbReference type="Pfam" id="PF00089">
    <property type="entry name" value="Trypsin"/>
    <property type="match status" value="1"/>
</dbReference>
<feature type="domain" description="Peptidase S1" evidence="3">
    <location>
        <begin position="269"/>
        <end position="427"/>
    </location>
</feature>
<dbReference type="GO" id="GO:0006508">
    <property type="term" value="P:proteolysis"/>
    <property type="evidence" value="ECO:0007669"/>
    <property type="project" value="UniProtKB-KW"/>
</dbReference>
<dbReference type="AlphaFoldDB" id="A0A3M2KW08"/>
<dbReference type="SUPFAM" id="SSF50494">
    <property type="entry name" value="Trypsin-like serine proteases"/>
    <property type="match status" value="1"/>
</dbReference>
<keyword evidence="2" id="KW-0732">Signal</keyword>
<gene>
    <name evidence="4" type="ORF">EBN03_33250</name>
</gene>
<feature type="chain" id="PRO_5039530674" evidence="2">
    <location>
        <begin position="30"/>
        <end position="455"/>
    </location>
</feature>
<evidence type="ECO:0000313" key="4">
    <source>
        <dbReference type="EMBL" id="RMI27685.1"/>
    </source>
</evidence>
<comment type="caution">
    <text evidence="4">The sequence shown here is derived from an EMBL/GenBank/DDBJ whole genome shotgun (WGS) entry which is preliminary data.</text>
</comment>
<dbReference type="InterPro" id="IPR043504">
    <property type="entry name" value="Peptidase_S1_PA_chymotrypsin"/>
</dbReference>
<keyword evidence="5" id="KW-1185">Reference proteome</keyword>
<keyword evidence="4" id="KW-0378">Hydrolase</keyword>
<feature type="compositionally biased region" description="Low complexity" evidence="1">
    <location>
        <begin position="193"/>
        <end position="230"/>
    </location>
</feature>
<dbReference type="Gene3D" id="3.30.300.50">
    <property type="match status" value="1"/>
</dbReference>
<dbReference type="EMBL" id="RFFH01000035">
    <property type="protein sequence ID" value="RMI27685.1"/>
    <property type="molecule type" value="Genomic_DNA"/>
</dbReference>
<feature type="region of interest" description="Disordered" evidence="1">
    <location>
        <begin position="192"/>
        <end position="241"/>
    </location>
</feature>
<dbReference type="Gene3D" id="2.40.10.10">
    <property type="entry name" value="Trypsin-like serine proteases"/>
    <property type="match status" value="2"/>
</dbReference>
<evidence type="ECO:0000256" key="1">
    <source>
        <dbReference type="SAM" id="MobiDB-lite"/>
    </source>
</evidence>
<evidence type="ECO:0000313" key="5">
    <source>
        <dbReference type="Proteomes" id="UP000279275"/>
    </source>
</evidence>
<name>A0A3M2KW08_9NOCA</name>
<dbReference type="RefSeq" id="WP_122192138.1">
    <property type="nucleotide sequence ID" value="NZ_RFFH01000035.1"/>
</dbReference>
<dbReference type="GO" id="GO:0004252">
    <property type="term" value="F:serine-type endopeptidase activity"/>
    <property type="evidence" value="ECO:0007669"/>
    <property type="project" value="InterPro"/>
</dbReference>
<evidence type="ECO:0000256" key="2">
    <source>
        <dbReference type="SAM" id="SignalP"/>
    </source>
</evidence>
<reference evidence="4 5" key="1">
    <citation type="submission" date="2018-10" db="EMBL/GenBank/DDBJ databases">
        <title>Isolation from cow dung.</title>
        <authorList>
            <person name="Ling L."/>
        </authorList>
    </citation>
    <scope>NUCLEOTIDE SEQUENCE [LARGE SCALE GENOMIC DNA]</scope>
    <source>
        <strain evidence="4 5">NEAU-LL90</strain>
    </source>
</reference>
<proteinExistence type="predicted"/>
<dbReference type="OrthoDB" id="4151186at2"/>
<accession>A0A3M2KW08</accession>
<feature type="signal peptide" evidence="2">
    <location>
        <begin position="1"/>
        <end position="29"/>
    </location>
</feature>
<dbReference type="InterPro" id="IPR035070">
    <property type="entry name" value="Streptogrisin_prodomain"/>
</dbReference>
<keyword evidence="4" id="KW-0645">Protease</keyword>
<organism evidence="4 5">
    <name type="scientific">Nocardia stercoris</name>
    <dbReference type="NCBI Taxonomy" id="2483361"/>
    <lineage>
        <taxon>Bacteria</taxon>
        <taxon>Bacillati</taxon>
        <taxon>Actinomycetota</taxon>
        <taxon>Actinomycetes</taxon>
        <taxon>Mycobacteriales</taxon>
        <taxon>Nocardiaceae</taxon>
        <taxon>Nocardia</taxon>
    </lineage>
</organism>
<dbReference type="InterPro" id="IPR009003">
    <property type="entry name" value="Peptidase_S1_PA"/>
</dbReference>
<sequence length="455" mass="47066">MRSTHVRRAAMIGTTALLLIAPGAALTLAQPPAPAPALPADLVAAIQRDLGLSPAQYLDRAETGQNLVRFADSMRATFPESFAGAWLDADGTPMVGLADGIDKAAARTAVEAAGYQVRDQQHSERALLDQFGQLSDWIRNLPSELSGHVKGASIDPVHNDIALKTDAAAQGQGLQLPDFLGFVRVILGSLGSAQQPTTQPPVTTTTAPPVTTTTTSPTTTTTEPPVTTTAPQPPAHDAMLGGDPYSADGLNACSLGFNGTDHSGNVVNISAGHCDPNGQNAGTPDATVAYEGNSHDGSVHTPRFGTFDKTVTDNVDFSVIKIDKEVAGRFKNNFVRVPGGDPLPITGIADPLVGAPVCKSGEKAGFNCGTISDVNQTLVIDDYRTLKDSFVATVACALPGDSGGPVVTGTMALGISSAGDSPTQADCDNWHYTNVWATPIKAILAADAGLKVRTN</sequence>